<protein>
    <submittedName>
        <fullName evidence="2">Uncharacterized protein</fullName>
    </submittedName>
</protein>
<feature type="transmembrane region" description="Helical" evidence="1">
    <location>
        <begin position="16"/>
        <end position="37"/>
    </location>
</feature>
<evidence type="ECO:0000313" key="2">
    <source>
        <dbReference type="EMBL" id="KII75118.1"/>
    </source>
</evidence>
<keyword evidence="3" id="KW-1185">Reference proteome</keyword>
<keyword evidence="1" id="KW-0812">Transmembrane</keyword>
<dbReference type="AlphaFoldDB" id="A0A0C2JZN9"/>
<reference evidence="2 3" key="1">
    <citation type="journal article" date="2014" name="Genome Biol. Evol.">
        <title>The genome of the myxosporean Thelohanellus kitauei shows adaptations to nutrient acquisition within its fish host.</title>
        <authorList>
            <person name="Yang Y."/>
            <person name="Xiong J."/>
            <person name="Zhou Z."/>
            <person name="Huo F."/>
            <person name="Miao W."/>
            <person name="Ran C."/>
            <person name="Liu Y."/>
            <person name="Zhang J."/>
            <person name="Feng J."/>
            <person name="Wang M."/>
            <person name="Wang M."/>
            <person name="Wang L."/>
            <person name="Yao B."/>
        </authorList>
    </citation>
    <scope>NUCLEOTIDE SEQUENCE [LARGE SCALE GENOMIC DNA]</scope>
    <source>
        <strain evidence="2">Wuqing</strain>
    </source>
</reference>
<accession>A0A0C2JZN9</accession>
<evidence type="ECO:0000256" key="1">
    <source>
        <dbReference type="SAM" id="Phobius"/>
    </source>
</evidence>
<proteinExistence type="predicted"/>
<evidence type="ECO:0000313" key="3">
    <source>
        <dbReference type="Proteomes" id="UP000031668"/>
    </source>
</evidence>
<dbReference type="EMBL" id="JWZT01000019">
    <property type="protein sequence ID" value="KII75118.1"/>
    <property type="molecule type" value="Genomic_DNA"/>
</dbReference>
<keyword evidence="1" id="KW-0472">Membrane</keyword>
<dbReference type="Proteomes" id="UP000031668">
    <property type="component" value="Unassembled WGS sequence"/>
</dbReference>
<organism evidence="2 3">
    <name type="scientific">Thelohanellus kitauei</name>
    <name type="common">Myxosporean</name>
    <dbReference type="NCBI Taxonomy" id="669202"/>
    <lineage>
        <taxon>Eukaryota</taxon>
        <taxon>Metazoa</taxon>
        <taxon>Cnidaria</taxon>
        <taxon>Myxozoa</taxon>
        <taxon>Myxosporea</taxon>
        <taxon>Bivalvulida</taxon>
        <taxon>Platysporina</taxon>
        <taxon>Myxobolidae</taxon>
        <taxon>Thelohanellus</taxon>
    </lineage>
</organism>
<comment type="caution">
    <text evidence="2">The sequence shown here is derived from an EMBL/GenBank/DDBJ whole genome shotgun (WGS) entry which is preliminary data.</text>
</comment>
<keyword evidence="1" id="KW-1133">Transmembrane helix</keyword>
<gene>
    <name evidence="2" type="ORF">RF11_10411</name>
</gene>
<sequence length="100" mass="11164">MPECTTPCDETMVNPLIVSIILALFSLYIGTIGLRFVPTLDQACVLITWKLNGLLSMYDVIISKVSAVCLIPPYIFDPFQCDMIVIPTLRNRSCNLPEKV</sequence>
<name>A0A0C2JZN9_THEKT</name>